<dbReference type="AlphaFoldDB" id="A0A0P0WK67"/>
<sequence length="145" mass="16330">MGDGLQEKVVLMANVEEVIVTPVRSSKRLANGEGIQLLEKAEKRKSRKNLDFCLVDNLSKLGLNLGASSDVISDSVFCLKEGELDRMGRLEENFLGDPFTDEEECSISGDEQEVFDNHILDHLCGKVMEEDSRTMWRLEDGVMHR</sequence>
<gene>
    <name evidence="1" type="ordered locus">Os05g0294900</name>
    <name evidence="1" type="ORF">OSNPB_050294900</name>
</gene>
<organism evidence="1 2">
    <name type="scientific">Oryza sativa subsp. japonica</name>
    <name type="common">Rice</name>
    <dbReference type="NCBI Taxonomy" id="39947"/>
    <lineage>
        <taxon>Eukaryota</taxon>
        <taxon>Viridiplantae</taxon>
        <taxon>Streptophyta</taxon>
        <taxon>Embryophyta</taxon>
        <taxon>Tracheophyta</taxon>
        <taxon>Spermatophyta</taxon>
        <taxon>Magnoliopsida</taxon>
        <taxon>Liliopsida</taxon>
        <taxon>Poales</taxon>
        <taxon>Poaceae</taxon>
        <taxon>BOP clade</taxon>
        <taxon>Oryzoideae</taxon>
        <taxon>Oryzeae</taxon>
        <taxon>Oryzinae</taxon>
        <taxon>Oryza</taxon>
        <taxon>Oryza sativa</taxon>
    </lineage>
</organism>
<name>A0A0P0WK67_ORYSJ</name>
<evidence type="ECO:0000313" key="2">
    <source>
        <dbReference type="Proteomes" id="UP000059680"/>
    </source>
</evidence>
<evidence type="ECO:0000313" key="1">
    <source>
        <dbReference type="EMBL" id="BAS93180.1"/>
    </source>
</evidence>
<dbReference type="Proteomes" id="UP000059680">
    <property type="component" value="Chromosome 5"/>
</dbReference>
<reference evidence="1 2" key="3">
    <citation type="journal article" date="2013" name="Rice">
        <title>Improvement of the Oryza sativa Nipponbare reference genome using next generation sequence and optical map data.</title>
        <authorList>
            <person name="Kawahara Y."/>
            <person name="de la Bastide M."/>
            <person name="Hamilton J.P."/>
            <person name="Kanamori H."/>
            <person name="McCombie W.R."/>
            <person name="Ouyang S."/>
            <person name="Schwartz D.C."/>
            <person name="Tanaka T."/>
            <person name="Wu J."/>
            <person name="Zhou S."/>
            <person name="Childs K.L."/>
            <person name="Davidson R.M."/>
            <person name="Lin H."/>
            <person name="Quesada-Ocampo L."/>
            <person name="Vaillancourt B."/>
            <person name="Sakai H."/>
            <person name="Lee S.S."/>
            <person name="Kim J."/>
            <person name="Numa H."/>
            <person name="Itoh T."/>
            <person name="Buell C.R."/>
            <person name="Matsumoto T."/>
        </authorList>
    </citation>
    <scope>NUCLEOTIDE SEQUENCE [LARGE SCALE GENOMIC DNA]</scope>
    <source>
        <strain evidence="2">cv. Nipponbare</strain>
    </source>
</reference>
<reference evidence="2" key="1">
    <citation type="journal article" date="2005" name="Nature">
        <title>The map-based sequence of the rice genome.</title>
        <authorList>
            <consortium name="International rice genome sequencing project (IRGSP)"/>
            <person name="Matsumoto T."/>
            <person name="Wu J."/>
            <person name="Kanamori H."/>
            <person name="Katayose Y."/>
            <person name="Fujisawa M."/>
            <person name="Namiki N."/>
            <person name="Mizuno H."/>
            <person name="Yamamoto K."/>
            <person name="Antonio B.A."/>
            <person name="Baba T."/>
            <person name="Sakata K."/>
            <person name="Nagamura Y."/>
            <person name="Aoki H."/>
            <person name="Arikawa K."/>
            <person name="Arita K."/>
            <person name="Bito T."/>
            <person name="Chiden Y."/>
            <person name="Fujitsuka N."/>
            <person name="Fukunaka R."/>
            <person name="Hamada M."/>
            <person name="Harada C."/>
            <person name="Hayashi A."/>
            <person name="Hijishita S."/>
            <person name="Honda M."/>
            <person name="Hosokawa S."/>
            <person name="Ichikawa Y."/>
            <person name="Idonuma A."/>
            <person name="Iijima M."/>
            <person name="Ikeda M."/>
            <person name="Ikeno M."/>
            <person name="Ito K."/>
            <person name="Ito S."/>
            <person name="Ito T."/>
            <person name="Ito Y."/>
            <person name="Ito Y."/>
            <person name="Iwabuchi A."/>
            <person name="Kamiya K."/>
            <person name="Karasawa W."/>
            <person name="Kurita K."/>
            <person name="Katagiri S."/>
            <person name="Kikuta A."/>
            <person name="Kobayashi H."/>
            <person name="Kobayashi N."/>
            <person name="Machita K."/>
            <person name="Maehara T."/>
            <person name="Masukawa M."/>
            <person name="Mizubayashi T."/>
            <person name="Mukai Y."/>
            <person name="Nagasaki H."/>
            <person name="Nagata Y."/>
            <person name="Naito S."/>
            <person name="Nakashima M."/>
            <person name="Nakama Y."/>
            <person name="Nakamichi Y."/>
            <person name="Nakamura M."/>
            <person name="Meguro A."/>
            <person name="Negishi M."/>
            <person name="Ohta I."/>
            <person name="Ohta T."/>
            <person name="Okamoto M."/>
            <person name="Ono N."/>
            <person name="Saji S."/>
            <person name="Sakaguchi M."/>
            <person name="Sakai K."/>
            <person name="Shibata M."/>
            <person name="Shimokawa T."/>
            <person name="Song J."/>
            <person name="Takazaki Y."/>
            <person name="Terasawa K."/>
            <person name="Tsugane M."/>
            <person name="Tsuji K."/>
            <person name="Ueda S."/>
            <person name="Waki K."/>
            <person name="Yamagata H."/>
            <person name="Yamamoto M."/>
            <person name="Yamamoto S."/>
            <person name="Yamane H."/>
            <person name="Yoshiki S."/>
            <person name="Yoshihara R."/>
            <person name="Yukawa K."/>
            <person name="Zhong H."/>
            <person name="Yano M."/>
            <person name="Yuan Q."/>
            <person name="Ouyang S."/>
            <person name="Liu J."/>
            <person name="Jones K.M."/>
            <person name="Gansberger K."/>
            <person name="Moffat K."/>
            <person name="Hill J."/>
            <person name="Bera J."/>
            <person name="Fadrosh D."/>
            <person name="Jin S."/>
            <person name="Johri S."/>
            <person name="Kim M."/>
            <person name="Overton L."/>
            <person name="Reardon M."/>
            <person name="Tsitrin T."/>
            <person name="Vuong H."/>
            <person name="Weaver B."/>
            <person name="Ciecko A."/>
            <person name="Tallon L."/>
            <person name="Jackson J."/>
            <person name="Pai G."/>
            <person name="Aken S.V."/>
            <person name="Utterback T."/>
            <person name="Reidmuller S."/>
            <person name="Feldblyum T."/>
            <person name="Hsiao J."/>
            <person name="Zismann V."/>
            <person name="Iobst S."/>
            <person name="de Vazeille A.R."/>
            <person name="Buell C.R."/>
            <person name="Ying K."/>
            <person name="Li Y."/>
            <person name="Lu T."/>
            <person name="Huang Y."/>
            <person name="Zhao Q."/>
            <person name="Feng Q."/>
            <person name="Zhang L."/>
            <person name="Zhu J."/>
            <person name="Weng Q."/>
            <person name="Mu J."/>
            <person name="Lu Y."/>
            <person name="Fan D."/>
            <person name="Liu Y."/>
            <person name="Guan J."/>
            <person name="Zhang Y."/>
            <person name="Yu S."/>
            <person name="Liu X."/>
            <person name="Zhang Y."/>
            <person name="Hong G."/>
            <person name="Han B."/>
            <person name="Choisne N."/>
            <person name="Demange N."/>
            <person name="Orjeda G."/>
            <person name="Samain S."/>
            <person name="Cattolico L."/>
            <person name="Pelletier E."/>
            <person name="Couloux A."/>
            <person name="Segurens B."/>
            <person name="Wincker P."/>
            <person name="D'Hont A."/>
            <person name="Scarpelli C."/>
            <person name="Weissenbach J."/>
            <person name="Salanoubat M."/>
            <person name="Quetier F."/>
            <person name="Yu Y."/>
            <person name="Kim H.R."/>
            <person name="Rambo T."/>
            <person name="Currie J."/>
            <person name="Collura K."/>
            <person name="Luo M."/>
            <person name="Yang T."/>
            <person name="Ammiraju J.S.S."/>
            <person name="Engler F."/>
            <person name="Soderlund C."/>
            <person name="Wing R.A."/>
            <person name="Palmer L.E."/>
            <person name="de la Bastide M."/>
            <person name="Spiegel L."/>
            <person name="Nascimento L."/>
            <person name="Zutavern T."/>
            <person name="O'Shaughnessy A."/>
            <person name="Dike S."/>
            <person name="Dedhia N."/>
            <person name="Preston R."/>
            <person name="Balija V."/>
            <person name="McCombie W.R."/>
            <person name="Chow T."/>
            <person name="Chen H."/>
            <person name="Chung M."/>
            <person name="Chen C."/>
            <person name="Shaw J."/>
            <person name="Wu H."/>
            <person name="Hsiao K."/>
            <person name="Chao Y."/>
            <person name="Chu M."/>
            <person name="Cheng C."/>
            <person name="Hour A."/>
            <person name="Lee P."/>
            <person name="Lin S."/>
            <person name="Lin Y."/>
            <person name="Liou J."/>
            <person name="Liu S."/>
            <person name="Hsing Y."/>
            <person name="Raghuvanshi S."/>
            <person name="Mohanty A."/>
            <person name="Bharti A.K."/>
            <person name="Gaur A."/>
            <person name="Gupta V."/>
            <person name="Kumar D."/>
            <person name="Ravi V."/>
            <person name="Vij S."/>
            <person name="Kapur A."/>
            <person name="Khurana P."/>
            <person name="Khurana P."/>
            <person name="Khurana J.P."/>
            <person name="Tyagi A.K."/>
            <person name="Gaikwad K."/>
            <person name="Singh A."/>
            <person name="Dalal V."/>
            <person name="Srivastava S."/>
            <person name="Dixit A."/>
            <person name="Pal A.K."/>
            <person name="Ghazi I.A."/>
            <person name="Yadav M."/>
            <person name="Pandit A."/>
            <person name="Bhargava A."/>
            <person name="Sureshbabu K."/>
            <person name="Batra K."/>
            <person name="Sharma T.R."/>
            <person name="Mohapatra T."/>
            <person name="Singh N.K."/>
            <person name="Messing J."/>
            <person name="Nelson A.B."/>
            <person name="Fuks G."/>
            <person name="Kavchok S."/>
            <person name="Keizer G."/>
            <person name="Linton E."/>
            <person name="Llaca V."/>
            <person name="Song R."/>
            <person name="Tanyolac B."/>
            <person name="Young S."/>
            <person name="Ho-Il K."/>
            <person name="Hahn J.H."/>
            <person name="Sangsakoo G."/>
            <person name="Vanavichit A."/>
            <person name="de Mattos Luiz.A.T."/>
            <person name="Zimmer P.D."/>
            <person name="Malone G."/>
            <person name="Dellagostin O."/>
            <person name="de Oliveira A.C."/>
            <person name="Bevan M."/>
            <person name="Bancroft I."/>
            <person name="Minx P."/>
            <person name="Cordum H."/>
            <person name="Wilson R."/>
            <person name="Cheng Z."/>
            <person name="Jin W."/>
            <person name="Jiang J."/>
            <person name="Leong S.A."/>
            <person name="Iwama H."/>
            <person name="Gojobori T."/>
            <person name="Itoh T."/>
            <person name="Niimura Y."/>
            <person name="Fujii Y."/>
            <person name="Habara T."/>
            <person name="Sakai H."/>
            <person name="Sato Y."/>
            <person name="Wilson G."/>
            <person name="Kumar K."/>
            <person name="McCouch S."/>
            <person name="Juretic N."/>
            <person name="Hoen D."/>
            <person name="Wright S."/>
            <person name="Bruskiewich R."/>
            <person name="Bureau T."/>
            <person name="Miyao A."/>
            <person name="Hirochika H."/>
            <person name="Nishikawa T."/>
            <person name="Kadowaki K."/>
            <person name="Sugiura M."/>
            <person name="Burr B."/>
            <person name="Sasaki T."/>
        </authorList>
    </citation>
    <scope>NUCLEOTIDE SEQUENCE [LARGE SCALE GENOMIC DNA]</scope>
    <source>
        <strain evidence="2">cv. Nipponbare</strain>
    </source>
</reference>
<protein>
    <submittedName>
        <fullName evidence="1">Os05g0294900 protein</fullName>
    </submittedName>
</protein>
<dbReference type="EMBL" id="AP014961">
    <property type="protein sequence ID" value="BAS93180.1"/>
    <property type="molecule type" value="Genomic_DNA"/>
</dbReference>
<dbReference type="PaxDb" id="39947-A0A0P0WK67"/>
<keyword evidence="2" id="KW-1185">Reference proteome</keyword>
<proteinExistence type="predicted"/>
<dbReference type="InParanoid" id="A0A0P0WK67"/>
<accession>A0A0P0WK67</accession>
<reference evidence="1 2" key="2">
    <citation type="journal article" date="2013" name="Plant Cell Physiol.">
        <title>Rice Annotation Project Database (RAP-DB): an integrative and interactive database for rice genomics.</title>
        <authorList>
            <person name="Sakai H."/>
            <person name="Lee S.S."/>
            <person name="Tanaka T."/>
            <person name="Numa H."/>
            <person name="Kim J."/>
            <person name="Kawahara Y."/>
            <person name="Wakimoto H."/>
            <person name="Yang C.C."/>
            <person name="Iwamoto M."/>
            <person name="Abe T."/>
            <person name="Yamada Y."/>
            <person name="Muto A."/>
            <person name="Inokuchi H."/>
            <person name="Ikemura T."/>
            <person name="Matsumoto T."/>
            <person name="Sasaki T."/>
            <person name="Itoh T."/>
        </authorList>
    </citation>
    <scope>NUCLEOTIDE SEQUENCE [LARGE SCALE GENOMIC DNA]</scope>
    <source>
        <strain evidence="2">cv. Nipponbare</strain>
    </source>
</reference>